<keyword evidence="2" id="KW-1185">Reference proteome</keyword>
<gene>
    <name evidence="1" type="ORF">FCALED_LOCUS14792</name>
</gene>
<name>A0A9N9IAU8_9GLOM</name>
<dbReference type="Proteomes" id="UP000789570">
    <property type="component" value="Unassembled WGS sequence"/>
</dbReference>
<dbReference type="AlphaFoldDB" id="A0A9N9IAU8"/>
<organism evidence="1 2">
    <name type="scientific">Funneliformis caledonium</name>
    <dbReference type="NCBI Taxonomy" id="1117310"/>
    <lineage>
        <taxon>Eukaryota</taxon>
        <taxon>Fungi</taxon>
        <taxon>Fungi incertae sedis</taxon>
        <taxon>Mucoromycota</taxon>
        <taxon>Glomeromycotina</taxon>
        <taxon>Glomeromycetes</taxon>
        <taxon>Glomerales</taxon>
        <taxon>Glomeraceae</taxon>
        <taxon>Funneliformis</taxon>
    </lineage>
</organism>
<accession>A0A9N9IAU8</accession>
<feature type="non-terminal residue" evidence="1">
    <location>
        <position position="1"/>
    </location>
</feature>
<evidence type="ECO:0000313" key="1">
    <source>
        <dbReference type="EMBL" id="CAG8727958.1"/>
    </source>
</evidence>
<reference evidence="1" key="1">
    <citation type="submission" date="2021-06" db="EMBL/GenBank/DDBJ databases">
        <authorList>
            <person name="Kallberg Y."/>
            <person name="Tangrot J."/>
            <person name="Rosling A."/>
        </authorList>
    </citation>
    <scope>NUCLEOTIDE SEQUENCE</scope>
    <source>
        <strain evidence="1">UK204</strain>
    </source>
</reference>
<dbReference type="EMBL" id="CAJVPQ010011587">
    <property type="protein sequence ID" value="CAG8727958.1"/>
    <property type="molecule type" value="Genomic_DNA"/>
</dbReference>
<proteinExistence type="predicted"/>
<sequence length="83" mass="9673">ADLIANYETMEKPMGSYKRNPKYIYYVGSSEYQEAWLDKANNYRKTHINLLFEDVSSKVLSQDDDLGDKLVKMQDEMKSLKGL</sequence>
<protein>
    <submittedName>
        <fullName evidence="1">6858_t:CDS:1</fullName>
    </submittedName>
</protein>
<evidence type="ECO:0000313" key="2">
    <source>
        <dbReference type="Proteomes" id="UP000789570"/>
    </source>
</evidence>
<comment type="caution">
    <text evidence="1">The sequence shown here is derived from an EMBL/GenBank/DDBJ whole genome shotgun (WGS) entry which is preliminary data.</text>
</comment>